<evidence type="ECO:0000313" key="8">
    <source>
        <dbReference type="EMBL" id="EER13167.1"/>
    </source>
</evidence>
<gene>
    <name evidence="8" type="ORF">Pmar_PMAR020757</name>
</gene>
<evidence type="ECO:0000256" key="5">
    <source>
        <dbReference type="PROSITE-ProRule" id="PRU00235"/>
    </source>
</evidence>
<reference evidence="8 9" key="1">
    <citation type="submission" date="2008-07" db="EMBL/GenBank/DDBJ databases">
        <authorList>
            <person name="El-Sayed N."/>
            <person name="Caler E."/>
            <person name="Inman J."/>
            <person name="Amedeo P."/>
            <person name="Hass B."/>
            <person name="Wortman J."/>
        </authorList>
    </citation>
    <scope>NUCLEOTIDE SEQUENCE [LARGE SCALE GENOMIC DNA]</scope>
    <source>
        <strain evidence="9">ATCC 50983 / TXsc</strain>
    </source>
</reference>
<feature type="region of interest" description="Disordered" evidence="6">
    <location>
        <begin position="447"/>
        <end position="467"/>
    </location>
</feature>
<dbReference type="EMBL" id="GG675521">
    <property type="protein sequence ID" value="EER13167.1"/>
    <property type="molecule type" value="Genomic_DNA"/>
</dbReference>
<feature type="region of interest" description="Disordered" evidence="6">
    <location>
        <begin position="499"/>
        <end position="533"/>
    </location>
</feature>
<accession>C5KQS1</accession>
<keyword evidence="8" id="KW-0436">Ligase</keyword>
<evidence type="ECO:0000256" key="6">
    <source>
        <dbReference type="SAM" id="MobiDB-lite"/>
    </source>
</evidence>
<dbReference type="Gene3D" id="3.30.2160.10">
    <property type="entry name" value="Hect, E3 ligase catalytic domain"/>
    <property type="match status" value="1"/>
</dbReference>
<keyword evidence="9" id="KW-1185">Reference proteome</keyword>
<feature type="repeat" description="RCC1" evidence="5">
    <location>
        <begin position="148"/>
        <end position="199"/>
    </location>
</feature>
<dbReference type="FunFam" id="3.30.2410.10:FF:000003">
    <property type="entry name" value="probable E3 ubiquitin-protein ligase HERC4 isoform X1"/>
    <property type="match status" value="1"/>
</dbReference>
<evidence type="ECO:0000256" key="4">
    <source>
        <dbReference type="PROSITE-ProRule" id="PRU00104"/>
    </source>
</evidence>
<dbReference type="PROSITE" id="PS50237">
    <property type="entry name" value="HECT"/>
    <property type="match status" value="1"/>
</dbReference>
<dbReference type="PANTHER" id="PTHR45622">
    <property type="entry name" value="UBIQUITIN-PROTEIN LIGASE E3A-RELATED"/>
    <property type="match status" value="1"/>
</dbReference>
<feature type="repeat" description="RCC1" evidence="5">
    <location>
        <begin position="200"/>
        <end position="254"/>
    </location>
</feature>
<dbReference type="OrthoDB" id="409931at2759"/>
<dbReference type="PANTHER" id="PTHR45622:SF60">
    <property type="entry name" value="UBIQUITIN-PROTEIN LIGASE E3A"/>
    <property type="match status" value="1"/>
</dbReference>
<dbReference type="GO" id="GO:0061630">
    <property type="term" value="F:ubiquitin protein ligase activity"/>
    <property type="evidence" value="ECO:0007669"/>
    <property type="project" value="TreeGrafter"/>
</dbReference>
<evidence type="ECO:0000256" key="2">
    <source>
        <dbReference type="ARBA" id="ARBA00022737"/>
    </source>
</evidence>
<dbReference type="InterPro" id="IPR009091">
    <property type="entry name" value="RCC1/BLIP-II"/>
</dbReference>
<feature type="compositionally biased region" description="Polar residues" evidence="6">
    <location>
        <begin position="510"/>
        <end position="533"/>
    </location>
</feature>
<dbReference type="PROSITE" id="PS00626">
    <property type="entry name" value="RCC1_2"/>
    <property type="match status" value="2"/>
</dbReference>
<evidence type="ECO:0000256" key="3">
    <source>
        <dbReference type="ARBA" id="ARBA00022786"/>
    </source>
</evidence>
<feature type="repeat" description="RCC1" evidence="5">
    <location>
        <begin position="361"/>
        <end position="412"/>
    </location>
</feature>
<dbReference type="SUPFAM" id="SSF50985">
    <property type="entry name" value="RCC1/BLIP-II"/>
    <property type="match status" value="1"/>
</dbReference>
<dbReference type="Pfam" id="PF25390">
    <property type="entry name" value="WD40_RLD"/>
    <property type="match status" value="1"/>
</dbReference>
<sequence length="1285" mass="140175">MSSTDDSSPGSSSSAETPAFQESPGDLDSPVEEDSVAVYCWGDNWCGQCLTENEEGKSVVERPQRVCELDRRHPKSLCVGPESTLVVSESGRIYGGGLNEKGYITGPDGDDSESLFKPRLVAYQELEQSFVTAVNCGDHHTVALTSNNLAIGWGRDNEFGQVGHGQPSIKPMPPRMMVTPQEVCQVACGGDFTLLLLETGEVYGTGNNSVGQLGTGNTEEITTPKAVLNCGQTYGVPIRQISAGDAHACAISISGVLFTWGSNRKGQLGRENAGHREVLPGPVSCLPPTKAVQMASCGAQHTAAVVQGGQVYLWGDNASGQCGVDVVEEPILPIPINLQSKEVWRTVACGGHHTLFLDVNGQLFGCGSNEDGQLGTGFPGRSSELRPTLMPRSLAVFSVAAGRSHSAVLAIKSAERPMVPRVRTSAPKALGAAELFKARSMAFPRAGREEAPARPATVDPGDGSALRKQRRMISTPVEGVAPLEPSDDSGLLKRADPCERHAGHKRETSQKSATVSEATSMMSDASGVSHNLPRTISGGSKDYLAQKAGGRISLTRSSRHGVIHAMLRQVVTPGVGSTSFAALSAESLLRMVHTFSRSTGSSMSDDFVTSVANDLKRSLLAIFRTQDGIQMLNSSLLYPGHRRSVLDTQTAYACFAELWGSQAFQESNFEQELAAVVRDSLRDMSGKSLETADQLRGILTVMLLPLMDRPAGIWCRQRMGELISCLSPKGKLALVELIATECPQHYILSDCLMKTWLNQANALANEVHNLGGGKVAVLSQAMIVLTVIISAAEKVGLPGAEEITVTGLAEAVPPDVEFMMYSQTWAKEYLKPDPNGGRPIGRLPSKLEVLAKPECVGPNTTTVTEYMASMLGYGSLVPLGFKNKVLQVENVLRQVKHNQEHLQAHPGIMVDAFMRGVRPKTVLQVQVRRDHIIQDALRVVAETDDQQLKFPMMVKFEGEDVVDEGGVQREFFDILCKQLFDSQYGMFEYLPEARVTWINSNSVESPENFQHVGTLIGLLVYNNLPGLGVPFPRVLFKRLLQGLSAELTVEDLEEVFPEESHSLQHLLDYEPKDPQHSDEEVKDVFCISFNVSYDYYGESRNHDLIPDGANVPVTYSNREQFVKEYVQWKLVDSIKAHYDPFEKGFYRVLGDSLTLCTLTPLDLHAILCGEQKLDFDALRKSARYEGAPFNEDYPYIQAFWKIVSEFNDTQKRQFLKFFTGSDRVPLGGLGAIKMVVQKNGGEPTDRLPTAYTCYDVLLLPEYSNAEKLKAMLLAAIENSEGFGLQ</sequence>
<feature type="compositionally biased region" description="Low complexity" evidence="6">
    <location>
        <begin position="1"/>
        <end position="14"/>
    </location>
</feature>
<feature type="repeat" description="RCC1" evidence="5">
    <location>
        <begin position="255"/>
        <end position="308"/>
    </location>
</feature>
<dbReference type="Proteomes" id="UP000007800">
    <property type="component" value="Unassembled WGS sequence"/>
</dbReference>
<feature type="active site" description="Glycyl thioester intermediate" evidence="4">
    <location>
        <position position="1253"/>
    </location>
</feature>
<evidence type="ECO:0000256" key="1">
    <source>
        <dbReference type="ARBA" id="ARBA00022679"/>
    </source>
</evidence>
<feature type="compositionally biased region" description="Basic and acidic residues" evidence="6">
    <location>
        <begin position="499"/>
        <end position="509"/>
    </location>
</feature>
<dbReference type="GO" id="GO:0016874">
    <property type="term" value="F:ligase activity"/>
    <property type="evidence" value="ECO:0007669"/>
    <property type="project" value="UniProtKB-KW"/>
</dbReference>
<keyword evidence="3 4" id="KW-0833">Ubl conjugation pathway</keyword>
<proteinExistence type="predicted"/>
<evidence type="ECO:0000313" key="9">
    <source>
        <dbReference type="Proteomes" id="UP000007800"/>
    </source>
</evidence>
<dbReference type="Pfam" id="PF00632">
    <property type="entry name" value="HECT"/>
    <property type="match status" value="1"/>
</dbReference>
<dbReference type="InterPro" id="IPR035983">
    <property type="entry name" value="Hect_E3_ubiquitin_ligase"/>
</dbReference>
<feature type="repeat" description="RCC1" evidence="5">
    <location>
        <begin position="309"/>
        <end position="360"/>
    </location>
</feature>
<keyword evidence="1" id="KW-0808">Transferase</keyword>
<feature type="region of interest" description="Disordered" evidence="6">
    <location>
        <begin position="1"/>
        <end position="31"/>
    </location>
</feature>
<dbReference type="Gene3D" id="3.90.1750.10">
    <property type="entry name" value="Hect, E3 ligase catalytic domains"/>
    <property type="match status" value="1"/>
</dbReference>
<dbReference type="Gene3D" id="3.30.2410.10">
    <property type="entry name" value="Hect, E3 ligase catalytic domain"/>
    <property type="match status" value="1"/>
</dbReference>
<keyword evidence="2" id="KW-0677">Repeat</keyword>
<protein>
    <submittedName>
        <fullName evidence="8">Hect e3 ubiquitin ligase, putative</fullName>
    </submittedName>
</protein>
<name>C5KQS1_PERM5</name>
<dbReference type="InterPro" id="IPR051709">
    <property type="entry name" value="Ub-ligase/GTPase-reg"/>
</dbReference>
<dbReference type="RefSeq" id="XP_002781372.1">
    <property type="nucleotide sequence ID" value="XM_002781326.1"/>
</dbReference>
<dbReference type="InterPro" id="IPR058923">
    <property type="entry name" value="RCC1-like_dom"/>
</dbReference>
<feature type="domain" description="HECT" evidence="7">
    <location>
        <begin position="944"/>
        <end position="1285"/>
    </location>
</feature>
<dbReference type="InterPro" id="IPR000569">
    <property type="entry name" value="HECT_dom"/>
</dbReference>
<dbReference type="CDD" id="cd00078">
    <property type="entry name" value="HECTc"/>
    <property type="match status" value="1"/>
</dbReference>
<dbReference type="InParanoid" id="C5KQS1"/>
<feature type="repeat" description="RCC1" evidence="5">
    <location>
        <begin position="91"/>
        <end position="147"/>
    </location>
</feature>
<dbReference type="PRINTS" id="PR00633">
    <property type="entry name" value="RCCNDNSATION"/>
</dbReference>
<dbReference type="GeneID" id="9056789"/>
<organism evidence="9">
    <name type="scientific">Perkinsus marinus (strain ATCC 50983 / TXsc)</name>
    <dbReference type="NCBI Taxonomy" id="423536"/>
    <lineage>
        <taxon>Eukaryota</taxon>
        <taxon>Sar</taxon>
        <taxon>Alveolata</taxon>
        <taxon>Perkinsozoa</taxon>
        <taxon>Perkinsea</taxon>
        <taxon>Perkinsida</taxon>
        <taxon>Perkinsidae</taxon>
        <taxon>Perkinsus</taxon>
    </lineage>
</organism>
<dbReference type="PROSITE" id="PS50012">
    <property type="entry name" value="RCC1_3"/>
    <property type="match status" value="6"/>
</dbReference>
<dbReference type="InterPro" id="IPR000408">
    <property type="entry name" value="Reg_chr_condens"/>
</dbReference>
<dbReference type="SMART" id="SM00119">
    <property type="entry name" value="HECTc"/>
    <property type="match status" value="1"/>
</dbReference>
<evidence type="ECO:0000259" key="7">
    <source>
        <dbReference type="PROSITE" id="PS50237"/>
    </source>
</evidence>
<dbReference type="SUPFAM" id="SSF56204">
    <property type="entry name" value="Hect, E3 ligase catalytic domain"/>
    <property type="match status" value="1"/>
</dbReference>
<dbReference type="Gene3D" id="2.130.10.30">
    <property type="entry name" value="Regulator of chromosome condensation 1/beta-lactamase-inhibitor protein II"/>
    <property type="match status" value="2"/>
</dbReference>